<dbReference type="Gene3D" id="3.30.450.80">
    <property type="entry name" value="Transcription factor LuxR-like, autoinducer-binding domain"/>
    <property type="match status" value="1"/>
</dbReference>
<dbReference type="SUPFAM" id="SSF46894">
    <property type="entry name" value="C-terminal effector domain of the bipartite response regulators"/>
    <property type="match status" value="1"/>
</dbReference>
<keyword evidence="2" id="KW-0238">DNA-binding</keyword>
<dbReference type="AlphaFoldDB" id="A0A135P2R4"/>
<dbReference type="PROSITE" id="PS50043">
    <property type="entry name" value="HTH_LUXR_2"/>
    <property type="match status" value="1"/>
</dbReference>
<gene>
    <name evidence="5" type="ORF">ATO67_06615</name>
</gene>
<evidence type="ECO:0000259" key="4">
    <source>
        <dbReference type="PROSITE" id="PS50043"/>
    </source>
</evidence>
<evidence type="ECO:0000256" key="1">
    <source>
        <dbReference type="ARBA" id="ARBA00023015"/>
    </source>
</evidence>
<dbReference type="STRING" id="2052828.ATO67_06615"/>
<dbReference type="Gene3D" id="1.10.10.10">
    <property type="entry name" value="Winged helix-like DNA-binding domain superfamily/Winged helix DNA-binding domain"/>
    <property type="match status" value="1"/>
</dbReference>
<dbReference type="SMART" id="SM00421">
    <property type="entry name" value="HTH_LUXR"/>
    <property type="match status" value="1"/>
</dbReference>
<protein>
    <recommendedName>
        <fullName evidence="4">HTH luxR-type domain-containing protein</fullName>
    </recommendedName>
</protein>
<dbReference type="InterPro" id="IPR005143">
    <property type="entry name" value="TF_LuxR_autoind-bd_dom"/>
</dbReference>
<evidence type="ECO:0000313" key="5">
    <source>
        <dbReference type="EMBL" id="KXG85715.1"/>
    </source>
</evidence>
<comment type="caution">
    <text evidence="5">The sequence shown here is derived from an EMBL/GenBank/DDBJ whole genome shotgun (WGS) entry which is preliminary data.</text>
</comment>
<dbReference type="GO" id="GO:0006355">
    <property type="term" value="P:regulation of DNA-templated transcription"/>
    <property type="evidence" value="ECO:0007669"/>
    <property type="project" value="InterPro"/>
</dbReference>
<accession>A0A135P2R4</accession>
<dbReference type="InterPro" id="IPR000792">
    <property type="entry name" value="Tscrpt_reg_LuxR_C"/>
</dbReference>
<evidence type="ECO:0000256" key="2">
    <source>
        <dbReference type="ARBA" id="ARBA00023125"/>
    </source>
</evidence>
<evidence type="ECO:0000256" key="3">
    <source>
        <dbReference type="ARBA" id="ARBA00023163"/>
    </source>
</evidence>
<evidence type="ECO:0000313" key="6">
    <source>
        <dbReference type="Proteomes" id="UP000070498"/>
    </source>
</evidence>
<dbReference type="InterPro" id="IPR036388">
    <property type="entry name" value="WH-like_DNA-bd_sf"/>
</dbReference>
<dbReference type="InterPro" id="IPR036693">
    <property type="entry name" value="TF_LuxR_autoind-bd_dom_sf"/>
</dbReference>
<dbReference type="Pfam" id="PF00196">
    <property type="entry name" value="GerE"/>
    <property type="match status" value="1"/>
</dbReference>
<dbReference type="SUPFAM" id="SSF75516">
    <property type="entry name" value="Pheromone-binding domain of LuxR-like quorum-sensing transcription factors"/>
    <property type="match status" value="1"/>
</dbReference>
<proteinExistence type="predicted"/>
<feature type="domain" description="HTH luxR-type" evidence="4">
    <location>
        <begin position="203"/>
        <end position="268"/>
    </location>
</feature>
<dbReference type="Pfam" id="PF03472">
    <property type="entry name" value="Autoind_bind"/>
    <property type="match status" value="1"/>
</dbReference>
<sequence>MIGPRFEHRASETIDIVSFPSRVFVSMHNVFQFLTQCNEAKTEERFLSAFHDLTCRLGFDFYRVIRRDAEDLTFTGTVLAEHLPDGWKEVYHAKKYGNSDPVKRTLGLLHQPFRCRDVVAMLPQATQRKRAAKLFQDAARYGLREGYAFPIHGRSGLLGGVYIFGDGRMLSTSDLFIIDTAMRVAFWRLLEFTGQSEAVLSIPDMSSTQFTKRELDVLTLLAQGKTSPEIGKSLSISSHTVDWYINGIQRKLDARNRQHVVALALRHGIIC</sequence>
<dbReference type="Proteomes" id="UP000070498">
    <property type="component" value="Unassembled WGS sequence"/>
</dbReference>
<dbReference type="CDD" id="cd06170">
    <property type="entry name" value="LuxR_C_like"/>
    <property type="match status" value="1"/>
</dbReference>
<dbReference type="PANTHER" id="PTHR44688">
    <property type="entry name" value="DNA-BINDING TRANSCRIPTIONAL ACTIVATOR DEVR_DOSR"/>
    <property type="match status" value="1"/>
</dbReference>
<dbReference type="PANTHER" id="PTHR44688:SF16">
    <property type="entry name" value="DNA-BINDING TRANSCRIPTIONAL ACTIVATOR DEVR_DOSR"/>
    <property type="match status" value="1"/>
</dbReference>
<organism evidence="5 6">
    <name type="scientific">Agrobacterium bohemicum</name>
    <dbReference type="NCBI Taxonomy" id="2052828"/>
    <lineage>
        <taxon>Bacteria</taxon>
        <taxon>Pseudomonadati</taxon>
        <taxon>Pseudomonadota</taxon>
        <taxon>Alphaproteobacteria</taxon>
        <taxon>Hyphomicrobiales</taxon>
        <taxon>Rhizobiaceae</taxon>
        <taxon>Rhizobium/Agrobacterium group</taxon>
        <taxon>Agrobacterium</taxon>
    </lineage>
</organism>
<dbReference type="PRINTS" id="PR00038">
    <property type="entry name" value="HTHLUXR"/>
</dbReference>
<dbReference type="GO" id="GO:0003677">
    <property type="term" value="F:DNA binding"/>
    <property type="evidence" value="ECO:0007669"/>
    <property type="project" value="UniProtKB-KW"/>
</dbReference>
<keyword evidence="3" id="KW-0804">Transcription</keyword>
<keyword evidence="1" id="KW-0805">Transcription regulation</keyword>
<reference evidence="5 6" key="1">
    <citation type="submission" date="2015-11" db="EMBL/GenBank/DDBJ databases">
        <title>Draft genome sequence of Agrobacterium sp. R89-1.</title>
        <authorList>
            <person name="Zahradnik J."/>
            <person name="Kyslikova E."/>
            <person name="Palyzova A."/>
            <person name="Kyslik P."/>
        </authorList>
    </citation>
    <scope>NUCLEOTIDE SEQUENCE [LARGE SCALE GENOMIC DNA]</scope>
    <source>
        <strain evidence="5 6">R89-1</strain>
    </source>
</reference>
<keyword evidence="6" id="KW-1185">Reference proteome</keyword>
<name>A0A135P2R4_9HYPH</name>
<dbReference type="EMBL" id="LNUW01000031">
    <property type="protein sequence ID" value="KXG85715.1"/>
    <property type="molecule type" value="Genomic_DNA"/>
</dbReference>
<dbReference type="InterPro" id="IPR016032">
    <property type="entry name" value="Sig_transdc_resp-reg_C-effctor"/>
</dbReference>